<proteinExistence type="predicted"/>
<reference evidence="3 4" key="1">
    <citation type="submission" date="2018-03" db="EMBL/GenBank/DDBJ databases">
        <title>Genomic Encyclopedia of Archaeal and Bacterial Type Strains, Phase II (KMG-II): from individual species to whole genera.</title>
        <authorList>
            <person name="Goeker M."/>
        </authorList>
    </citation>
    <scope>NUCLEOTIDE SEQUENCE [LARGE SCALE GENOMIC DNA]</scope>
    <source>
        <strain evidence="3 4">DSM 28229</strain>
    </source>
</reference>
<protein>
    <submittedName>
        <fullName evidence="3">Septum formation initiator</fullName>
    </submittedName>
</protein>
<comment type="caution">
    <text evidence="3">The sequence shown here is derived from an EMBL/GenBank/DDBJ whole genome shotgun (WGS) entry which is preliminary data.</text>
</comment>
<dbReference type="Pfam" id="PF04977">
    <property type="entry name" value="DivIC"/>
    <property type="match status" value="1"/>
</dbReference>
<dbReference type="EMBL" id="QGDO01000002">
    <property type="protein sequence ID" value="PWJ42972.1"/>
    <property type="molecule type" value="Genomic_DNA"/>
</dbReference>
<dbReference type="Proteomes" id="UP000245535">
    <property type="component" value="Unassembled WGS sequence"/>
</dbReference>
<gene>
    <name evidence="3" type="ORF">BC781_102519</name>
</gene>
<feature type="coiled-coil region" evidence="1">
    <location>
        <begin position="43"/>
        <end position="84"/>
    </location>
</feature>
<dbReference type="InterPro" id="IPR007060">
    <property type="entry name" value="FtsL/DivIC"/>
</dbReference>
<dbReference type="OrthoDB" id="1467719at2"/>
<name>A0A315ZCE3_SEDFL</name>
<keyword evidence="2" id="KW-0812">Transmembrane</keyword>
<organism evidence="3 4">
    <name type="scientific">Sediminitomix flava</name>
    <dbReference type="NCBI Taxonomy" id="379075"/>
    <lineage>
        <taxon>Bacteria</taxon>
        <taxon>Pseudomonadati</taxon>
        <taxon>Bacteroidota</taxon>
        <taxon>Cytophagia</taxon>
        <taxon>Cytophagales</taxon>
        <taxon>Flammeovirgaceae</taxon>
        <taxon>Sediminitomix</taxon>
    </lineage>
</organism>
<evidence type="ECO:0000313" key="3">
    <source>
        <dbReference type="EMBL" id="PWJ42972.1"/>
    </source>
</evidence>
<accession>A0A315ZCE3</accession>
<evidence type="ECO:0000313" key="4">
    <source>
        <dbReference type="Proteomes" id="UP000245535"/>
    </source>
</evidence>
<keyword evidence="2" id="KW-0472">Membrane</keyword>
<dbReference type="RefSeq" id="WP_109617117.1">
    <property type="nucleotide sequence ID" value="NZ_QGDO01000002.1"/>
</dbReference>
<sequence>MYNKLKELLFNLGQTILKNRYVLLTTTAFIWVLFFDSNSLLNRHKLNNQFKQLESEAEFYKNEIKELEKEIEALEKNPEALEKLAREKYLYQAEGETIYILKEKE</sequence>
<feature type="transmembrane region" description="Helical" evidence="2">
    <location>
        <begin position="20"/>
        <end position="41"/>
    </location>
</feature>
<keyword evidence="4" id="KW-1185">Reference proteome</keyword>
<keyword evidence="1" id="KW-0175">Coiled coil</keyword>
<keyword evidence="2" id="KW-1133">Transmembrane helix</keyword>
<dbReference type="AlphaFoldDB" id="A0A315ZCE3"/>
<evidence type="ECO:0000256" key="1">
    <source>
        <dbReference type="SAM" id="Coils"/>
    </source>
</evidence>
<evidence type="ECO:0000256" key="2">
    <source>
        <dbReference type="SAM" id="Phobius"/>
    </source>
</evidence>